<keyword evidence="1" id="KW-0812">Transmembrane</keyword>
<dbReference type="Pfam" id="PF10756">
    <property type="entry name" value="bPH_6"/>
    <property type="match status" value="1"/>
</dbReference>
<name>A0A1R1SMN4_9ACTN</name>
<evidence type="ECO:0000256" key="1">
    <source>
        <dbReference type="SAM" id="Phobius"/>
    </source>
</evidence>
<comment type="caution">
    <text evidence="3">The sequence shown here is derived from an EMBL/GenBank/DDBJ whole genome shotgun (WGS) entry which is preliminary data.</text>
</comment>
<dbReference type="InterPro" id="IPR019692">
    <property type="entry name" value="CFP-6_PH"/>
</dbReference>
<dbReference type="STRING" id="67365.GCA_001704635_07014"/>
<feature type="transmembrane region" description="Helical" evidence="1">
    <location>
        <begin position="25"/>
        <end position="44"/>
    </location>
</feature>
<evidence type="ECO:0000259" key="2">
    <source>
        <dbReference type="Pfam" id="PF10756"/>
    </source>
</evidence>
<organism evidence="3 4">
    <name type="scientific">Streptomyces sparsogenes DSM 40356</name>
    <dbReference type="NCBI Taxonomy" id="1331668"/>
    <lineage>
        <taxon>Bacteria</taxon>
        <taxon>Bacillati</taxon>
        <taxon>Actinomycetota</taxon>
        <taxon>Actinomycetes</taxon>
        <taxon>Kitasatosporales</taxon>
        <taxon>Streptomycetaceae</taxon>
        <taxon>Streptomyces</taxon>
    </lineage>
</organism>
<reference evidence="3 4" key="1">
    <citation type="submission" date="2013-05" db="EMBL/GenBank/DDBJ databases">
        <title>Genome sequence of Streptomyces sparsogenes DSM 40356.</title>
        <authorList>
            <person name="Coyne S."/>
            <person name="Seebeck F.P."/>
        </authorList>
    </citation>
    <scope>NUCLEOTIDE SEQUENCE [LARGE SCALE GENOMIC DNA]</scope>
    <source>
        <strain evidence="3 4">DSM 40356</strain>
    </source>
</reference>
<dbReference type="EMBL" id="ASQP01000152">
    <property type="protein sequence ID" value="OMI39568.1"/>
    <property type="molecule type" value="Genomic_DNA"/>
</dbReference>
<keyword evidence="4" id="KW-1185">Reference proteome</keyword>
<keyword evidence="1" id="KW-1133">Transmembrane helix</keyword>
<feature type="transmembrane region" description="Helical" evidence="1">
    <location>
        <begin position="50"/>
        <end position="71"/>
    </location>
</feature>
<dbReference type="AlphaFoldDB" id="A0A1R1SMN4"/>
<sequence>MGVTGVTGVTGVILREYCADRRARLKGLALIALTLACGVLEVVINDLPGWVAAILIGVLTVVDGVWAMSLWRARTVVRASGIAVVGVVRVRKWAWPDIRDIVVETDSSPPRQRVRLCDSQGRKTTLPYVGERHLPDLHALRPR</sequence>
<gene>
    <name evidence="3" type="ORF">SPAR_10172</name>
</gene>
<protein>
    <recommendedName>
        <fullName evidence="2">Low molecular weight protein antigen 6 PH domain-containing protein</fullName>
    </recommendedName>
</protein>
<dbReference type="Proteomes" id="UP000186168">
    <property type="component" value="Unassembled WGS sequence"/>
</dbReference>
<accession>A0A1R1SMN4</accession>
<keyword evidence="1" id="KW-0472">Membrane</keyword>
<evidence type="ECO:0000313" key="4">
    <source>
        <dbReference type="Proteomes" id="UP000186168"/>
    </source>
</evidence>
<proteinExistence type="predicted"/>
<feature type="domain" description="Low molecular weight protein antigen 6 PH" evidence="2">
    <location>
        <begin position="72"/>
        <end position="136"/>
    </location>
</feature>
<evidence type="ECO:0000313" key="3">
    <source>
        <dbReference type="EMBL" id="OMI39568.1"/>
    </source>
</evidence>